<dbReference type="AlphaFoldDB" id="A0A545U1L2"/>
<dbReference type="EC" id="5.1.3.14" evidence="4"/>
<protein>
    <recommendedName>
        <fullName evidence="4">UDP-N-acetylglucosamine 2-epimerase (non-hydrolyzing)</fullName>
        <ecNumber evidence="4">5.1.3.14</ecNumber>
    </recommendedName>
</protein>
<dbReference type="CDD" id="cd03786">
    <property type="entry name" value="GTB_UDP-GlcNAc_2-Epimerase"/>
    <property type="match status" value="1"/>
</dbReference>
<comment type="caution">
    <text evidence="7">The sequence shown here is derived from an EMBL/GenBank/DDBJ whole genome shotgun (WGS) entry which is preliminary data.</text>
</comment>
<comment type="similarity">
    <text evidence="3 5">Belongs to the UDP-N-acetylglucosamine 2-epimerase family.</text>
</comment>
<dbReference type="Gene3D" id="3.40.50.2000">
    <property type="entry name" value="Glycogen Phosphorylase B"/>
    <property type="match status" value="2"/>
</dbReference>
<accession>A0A545U1L2</accession>
<name>A0A545U1L2_9PROT</name>
<dbReference type="PANTHER" id="PTHR43174:SF2">
    <property type="entry name" value="UDP-N-ACETYLGLUCOSAMINE 2-EPIMERASE"/>
    <property type="match status" value="1"/>
</dbReference>
<sequence length="388" mass="42045">MGKSSSIVHGGIMMIAGTRPELIKVAPVVSELARYDDIRVVIVSTAQQADLLPAFLNLLDTEVDYCLSVMSAGQSLNALLAKTVAALDPVIAKEQPDLIVVQGDTTSALAGALAGRMRGIPLAHIEAGLRTGDADKPFPEETNRRLISHMAALHCAPTRRNRAELVREGIAPRDIVVTGNPVVSSLQNALRTASTSLALEGVFTRLEGLKPIVLTTHRRESFGVTLDRNLRTLRAFVLKHPETALIVPMHPNPNVKETVARILSDTERVALIDPLDYASFLQLIQRAWLVVSDSGGIQEEVASLGKALLVLRSVTERPEAIEAGVARLAGEWPGQLEALLEDWDGLKSWVKSVKPIPNPFGDQRSAMRIAQAFADYLSAQPQRERVAL</sequence>
<dbReference type="Proteomes" id="UP000315252">
    <property type="component" value="Unassembled WGS sequence"/>
</dbReference>
<dbReference type="RefSeq" id="WP_142894532.1">
    <property type="nucleotide sequence ID" value="NZ_ML660052.1"/>
</dbReference>
<organism evidence="7 8">
    <name type="scientific">Denitrobaculum tricleocarpae</name>
    <dbReference type="NCBI Taxonomy" id="2591009"/>
    <lineage>
        <taxon>Bacteria</taxon>
        <taxon>Pseudomonadati</taxon>
        <taxon>Pseudomonadota</taxon>
        <taxon>Alphaproteobacteria</taxon>
        <taxon>Rhodospirillales</taxon>
        <taxon>Rhodospirillaceae</taxon>
        <taxon>Denitrobaculum</taxon>
    </lineage>
</organism>
<comment type="catalytic activity">
    <reaction evidence="2">
        <text>UDP-N-acetyl-alpha-D-glucosamine = UDP-N-acetyl-alpha-D-mannosamine</text>
        <dbReference type="Rhea" id="RHEA:17213"/>
        <dbReference type="ChEBI" id="CHEBI:57705"/>
        <dbReference type="ChEBI" id="CHEBI:68623"/>
        <dbReference type="EC" id="5.1.3.14"/>
    </reaction>
</comment>
<reference evidence="7 8" key="1">
    <citation type="submission" date="2019-06" db="EMBL/GenBank/DDBJ databases">
        <title>Whole genome sequence for Rhodospirillaceae sp. R148.</title>
        <authorList>
            <person name="Wang G."/>
        </authorList>
    </citation>
    <scope>NUCLEOTIDE SEQUENCE [LARGE SCALE GENOMIC DNA]</scope>
    <source>
        <strain evidence="7 8">R148</strain>
    </source>
</reference>
<dbReference type="OrthoDB" id="9803238at2"/>
<dbReference type="InterPro" id="IPR003331">
    <property type="entry name" value="UDP_GlcNAc_Epimerase_2_dom"/>
</dbReference>
<dbReference type="EMBL" id="VHSH01000001">
    <property type="protein sequence ID" value="TQV83336.1"/>
    <property type="molecule type" value="Genomic_DNA"/>
</dbReference>
<evidence type="ECO:0000256" key="5">
    <source>
        <dbReference type="RuleBase" id="RU003513"/>
    </source>
</evidence>
<gene>
    <name evidence="7" type="ORF">FKG95_01685</name>
</gene>
<proteinExistence type="inferred from homology"/>
<evidence type="ECO:0000313" key="8">
    <source>
        <dbReference type="Proteomes" id="UP000315252"/>
    </source>
</evidence>
<feature type="domain" description="UDP-N-acetylglucosamine 2-epimerase" evidence="6">
    <location>
        <begin position="31"/>
        <end position="372"/>
    </location>
</feature>
<dbReference type="GO" id="GO:0008761">
    <property type="term" value="F:UDP-N-acetylglucosamine 2-epimerase activity"/>
    <property type="evidence" value="ECO:0007669"/>
    <property type="project" value="UniProtKB-EC"/>
</dbReference>
<evidence type="ECO:0000256" key="1">
    <source>
        <dbReference type="ARBA" id="ARBA00023235"/>
    </source>
</evidence>
<dbReference type="Pfam" id="PF02350">
    <property type="entry name" value="Epimerase_2"/>
    <property type="match status" value="1"/>
</dbReference>
<dbReference type="PANTHER" id="PTHR43174">
    <property type="entry name" value="UDP-N-ACETYLGLUCOSAMINE 2-EPIMERASE"/>
    <property type="match status" value="1"/>
</dbReference>
<dbReference type="SUPFAM" id="SSF53756">
    <property type="entry name" value="UDP-Glycosyltransferase/glycogen phosphorylase"/>
    <property type="match status" value="1"/>
</dbReference>
<evidence type="ECO:0000313" key="7">
    <source>
        <dbReference type="EMBL" id="TQV83336.1"/>
    </source>
</evidence>
<evidence type="ECO:0000256" key="4">
    <source>
        <dbReference type="ARBA" id="ARBA00038858"/>
    </source>
</evidence>
<evidence type="ECO:0000256" key="3">
    <source>
        <dbReference type="ARBA" id="ARBA00038209"/>
    </source>
</evidence>
<keyword evidence="1 5" id="KW-0413">Isomerase</keyword>
<evidence type="ECO:0000256" key="2">
    <source>
        <dbReference type="ARBA" id="ARBA00036080"/>
    </source>
</evidence>
<dbReference type="InterPro" id="IPR029767">
    <property type="entry name" value="WecB-like"/>
</dbReference>
<evidence type="ECO:0000259" key="6">
    <source>
        <dbReference type="Pfam" id="PF02350"/>
    </source>
</evidence>
<dbReference type="NCBIfam" id="TIGR00236">
    <property type="entry name" value="wecB"/>
    <property type="match status" value="1"/>
</dbReference>
<keyword evidence="8" id="KW-1185">Reference proteome</keyword>